<feature type="domain" description="ShKT" evidence="2">
    <location>
        <begin position="39"/>
        <end position="76"/>
    </location>
</feature>
<dbReference type="eggNOG" id="ENOG502QQWW">
    <property type="taxonomic scope" value="Eukaryota"/>
</dbReference>
<proteinExistence type="predicted"/>
<dbReference type="InterPro" id="IPR003582">
    <property type="entry name" value="ShKT_dom"/>
</dbReference>
<reference evidence="3 4" key="1">
    <citation type="journal article" date="2009" name="Science">
        <title>Green evolution and dynamic adaptations revealed by genomes of the marine picoeukaryotes Micromonas.</title>
        <authorList>
            <person name="Worden A.Z."/>
            <person name="Lee J.H."/>
            <person name="Mock T."/>
            <person name="Rouze P."/>
            <person name="Simmons M.P."/>
            <person name="Aerts A.L."/>
            <person name="Allen A.E."/>
            <person name="Cuvelier M.L."/>
            <person name="Derelle E."/>
            <person name="Everett M.V."/>
            <person name="Foulon E."/>
            <person name="Grimwood J."/>
            <person name="Gundlach H."/>
            <person name="Henrissat B."/>
            <person name="Napoli C."/>
            <person name="McDonald S.M."/>
            <person name="Parker M.S."/>
            <person name="Rombauts S."/>
            <person name="Salamov A."/>
            <person name="Von Dassow P."/>
            <person name="Badger J.H."/>
            <person name="Coutinho P.M."/>
            <person name="Demir E."/>
            <person name="Dubchak I."/>
            <person name="Gentemann C."/>
            <person name="Eikrem W."/>
            <person name="Gready J.E."/>
            <person name="John U."/>
            <person name="Lanier W."/>
            <person name="Lindquist E.A."/>
            <person name="Lucas S."/>
            <person name="Mayer K.F."/>
            <person name="Moreau H."/>
            <person name="Not F."/>
            <person name="Otillar R."/>
            <person name="Panaud O."/>
            <person name="Pangilinan J."/>
            <person name="Paulsen I."/>
            <person name="Piegu B."/>
            <person name="Poliakov A."/>
            <person name="Robbens S."/>
            <person name="Schmutz J."/>
            <person name="Toulza E."/>
            <person name="Wyss T."/>
            <person name="Zelensky A."/>
            <person name="Zhou K."/>
            <person name="Armbrust E.V."/>
            <person name="Bhattacharya D."/>
            <person name="Goodenough U.W."/>
            <person name="Van de Peer Y."/>
            <person name="Grigoriev I.V."/>
        </authorList>
    </citation>
    <scope>NUCLEOTIDE SEQUENCE [LARGE SCALE GENOMIC DNA]</scope>
    <source>
        <strain evidence="4">RCC299 / NOUM17</strain>
    </source>
</reference>
<dbReference type="Pfam" id="PF00160">
    <property type="entry name" value="Pro_isomerase"/>
    <property type="match status" value="1"/>
</dbReference>
<protein>
    <recommendedName>
        <fullName evidence="2">ShKT domain-containing protein</fullName>
    </recommendedName>
</protein>
<sequence>MRRGLLLLALLAGVGGSKLDNVARNNAFIGYTETKGKPCVVEDRDARCPRWASSDECARNPSFMMSTCAKSCGAPCEPEADDRLAKHANVGAVVFHTAQGDIRVRLREDLSPVVAGMFKAFASKPGASGSFYRSEAIPEPGAVDNFGGPGPPYALVQGRLDGNHRSDLPREGAPKVRRGHACLIGGGPDFFIAVGPHPEWGNGHTVWGEVDLHEMGAVDAITALDVKKETWGETHVTVLVHPLRFELSFEPPGWPGTLANLRGAGSAMLSDVDR</sequence>
<dbReference type="Pfam" id="PF01549">
    <property type="entry name" value="ShK"/>
    <property type="match status" value="1"/>
</dbReference>
<evidence type="ECO:0000259" key="2">
    <source>
        <dbReference type="PROSITE" id="PS51670"/>
    </source>
</evidence>
<dbReference type="RefSeq" id="XP_002503660.1">
    <property type="nucleotide sequence ID" value="XM_002503614.1"/>
</dbReference>
<dbReference type="KEGG" id="mis:MICPUN_60192"/>
<dbReference type="PANTHER" id="PTHR46873">
    <property type="entry name" value="EXPRESSED PROTEIN"/>
    <property type="match status" value="1"/>
</dbReference>
<evidence type="ECO:0000256" key="1">
    <source>
        <dbReference type="SAM" id="SignalP"/>
    </source>
</evidence>
<dbReference type="InParanoid" id="C1EAT8"/>
<dbReference type="Gene3D" id="2.40.100.10">
    <property type="entry name" value="Cyclophilin-like"/>
    <property type="match status" value="1"/>
</dbReference>
<dbReference type="PANTHER" id="PTHR46873:SF1">
    <property type="entry name" value="EXPRESSED PROTEIN"/>
    <property type="match status" value="1"/>
</dbReference>
<accession>C1EAT8</accession>
<dbReference type="GeneID" id="8245293"/>
<dbReference type="InterPro" id="IPR002130">
    <property type="entry name" value="Cyclophilin-type_PPIase_dom"/>
</dbReference>
<dbReference type="Proteomes" id="UP000002009">
    <property type="component" value="Chromosome 7"/>
</dbReference>
<dbReference type="OrthoDB" id="532384at2759"/>
<dbReference type="SMART" id="SM00254">
    <property type="entry name" value="ShKT"/>
    <property type="match status" value="1"/>
</dbReference>
<evidence type="ECO:0000313" key="4">
    <source>
        <dbReference type="Proteomes" id="UP000002009"/>
    </source>
</evidence>
<feature type="signal peptide" evidence="1">
    <location>
        <begin position="1"/>
        <end position="16"/>
    </location>
</feature>
<dbReference type="STRING" id="296587.C1EAT8"/>
<dbReference type="PROSITE" id="PS51670">
    <property type="entry name" value="SHKT"/>
    <property type="match status" value="1"/>
</dbReference>
<dbReference type="SUPFAM" id="SSF50891">
    <property type="entry name" value="Cyclophilin-like"/>
    <property type="match status" value="1"/>
</dbReference>
<keyword evidence="1" id="KW-0732">Signal</keyword>
<dbReference type="InterPro" id="IPR029000">
    <property type="entry name" value="Cyclophilin-like_dom_sf"/>
</dbReference>
<feature type="chain" id="PRO_5002908962" description="ShKT domain-containing protein" evidence="1">
    <location>
        <begin position="17"/>
        <end position="274"/>
    </location>
</feature>
<dbReference type="GO" id="GO:0003755">
    <property type="term" value="F:peptidyl-prolyl cis-trans isomerase activity"/>
    <property type="evidence" value="ECO:0007669"/>
    <property type="project" value="InterPro"/>
</dbReference>
<organism evidence="3 4">
    <name type="scientific">Micromonas commoda (strain RCC299 / NOUM17 / CCMP2709)</name>
    <name type="common">Picoplanktonic green alga</name>
    <dbReference type="NCBI Taxonomy" id="296587"/>
    <lineage>
        <taxon>Eukaryota</taxon>
        <taxon>Viridiplantae</taxon>
        <taxon>Chlorophyta</taxon>
        <taxon>Mamiellophyceae</taxon>
        <taxon>Mamiellales</taxon>
        <taxon>Mamiellaceae</taxon>
        <taxon>Micromonas</taxon>
    </lineage>
</organism>
<dbReference type="AlphaFoldDB" id="C1EAT8"/>
<gene>
    <name evidence="3" type="ORF">MICPUN_60192</name>
</gene>
<name>C1EAT8_MICCC</name>
<keyword evidence="4" id="KW-1185">Reference proteome</keyword>
<dbReference type="EMBL" id="CP001328">
    <property type="protein sequence ID" value="ACO64918.1"/>
    <property type="molecule type" value="Genomic_DNA"/>
</dbReference>
<evidence type="ECO:0000313" key="3">
    <source>
        <dbReference type="EMBL" id="ACO64918.1"/>
    </source>
</evidence>